<evidence type="ECO:0000313" key="1">
    <source>
        <dbReference type="EMBL" id="QLL07800.1"/>
    </source>
</evidence>
<dbReference type="EMBL" id="CP059165">
    <property type="protein sequence ID" value="QLL07800.1"/>
    <property type="molecule type" value="Genomic_DNA"/>
</dbReference>
<evidence type="ECO:0000313" key="2">
    <source>
        <dbReference type="Proteomes" id="UP000510682"/>
    </source>
</evidence>
<reference evidence="1" key="2">
    <citation type="submission" date="2020-07" db="EMBL/GenBank/DDBJ databases">
        <authorList>
            <person name="Yu X."/>
        </authorList>
    </citation>
    <scope>NUCLEOTIDE SEQUENCE [LARGE SCALE GENOMIC DNA]</scope>
    <source>
        <strain evidence="1">24T</strain>
    </source>
</reference>
<reference evidence="1" key="1">
    <citation type="submission" date="2020-07" db="EMBL/GenBank/DDBJ databases">
        <title>Description of Mycobacterium gordonae subsp. intergordonae subsp.nov. and Mycobacterium gordonae subsp. gordonae subsp. nov.</title>
        <authorList>
            <person name="Huang H."/>
        </authorList>
    </citation>
    <scope>NUCLEOTIDE SEQUENCE [LARGE SCALE GENOMIC DNA]</scope>
    <source>
        <strain evidence="1">24T</strain>
    </source>
</reference>
<name>A0A7D6IMJ9_9MYCO</name>
<protein>
    <submittedName>
        <fullName evidence="1">Uncharacterized protein</fullName>
    </submittedName>
</protein>
<organism evidence="1 2">
    <name type="scientific">Mycobacterium vicinigordonae</name>
    <dbReference type="NCBI Taxonomy" id="1719132"/>
    <lineage>
        <taxon>Bacteria</taxon>
        <taxon>Bacillati</taxon>
        <taxon>Actinomycetota</taxon>
        <taxon>Actinomycetes</taxon>
        <taxon>Mycobacteriales</taxon>
        <taxon>Mycobacteriaceae</taxon>
        <taxon>Mycobacterium</taxon>
    </lineage>
</organism>
<accession>A0A7D6IMJ9</accession>
<gene>
    <name evidence="1" type="ORF">H0P51_01980</name>
</gene>
<proteinExistence type="predicted"/>
<sequence length="282" mass="31874">MIHRYCVTHAMPLLPEGWYGQWIALGDFDQDSEFHVKQLDRFWHEARPIAFGAAGTHVLPIVIEKFSADADLIEVSSYRKRVLPVRLGTESRIYPTMRELRLGDTTATADLAAFTPVDNLEFLVAQPLHIKKTVVGHYGLVHHRRDILDYASLAIETGVLDADSAAEFLAAEHFIPCGIELGIYPKSWLKRTWSKIELVGRQFLIRHGDRVKKYNRYQVRAVGFLGERLGSYLLIRHLKEKYANEIPGGVFGYMTTVVTDDSGYSAGLSERSRSRLGRGSSI</sequence>
<dbReference type="Proteomes" id="UP000510682">
    <property type="component" value="Chromosome"/>
</dbReference>
<dbReference type="KEGG" id="mgor:H0P51_01980"/>
<keyword evidence="2" id="KW-1185">Reference proteome</keyword>
<dbReference type="AlphaFoldDB" id="A0A7D6IMJ9"/>
<dbReference type="RefSeq" id="WP_180916401.1">
    <property type="nucleotide sequence ID" value="NZ_CP059165.1"/>
</dbReference>